<feature type="compositionally biased region" description="Low complexity" evidence="1">
    <location>
        <begin position="276"/>
        <end position="300"/>
    </location>
</feature>
<dbReference type="InterPro" id="IPR036397">
    <property type="entry name" value="RNaseH_sf"/>
</dbReference>
<dbReference type="InterPro" id="IPR012337">
    <property type="entry name" value="RNaseH-like_sf"/>
</dbReference>
<dbReference type="Gene3D" id="3.30.420.10">
    <property type="entry name" value="Ribonuclease H-like superfamily/Ribonuclease H"/>
    <property type="match status" value="1"/>
</dbReference>
<feature type="region of interest" description="Disordered" evidence="1">
    <location>
        <begin position="111"/>
        <end position="148"/>
    </location>
</feature>
<evidence type="ECO:0000256" key="1">
    <source>
        <dbReference type="SAM" id="MobiDB-lite"/>
    </source>
</evidence>
<feature type="domain" description="3'-5' exonuclease" evidence="2">
    <location>
        <begin position="322"/>
        <end position="517"/>
    </location>
</feature>
<dbReference type="AlphaFoldDB" id="A0A336LUJ2"/>
<dbReference type="PANTHER" id="PTHR46814:SF1">
    <property type="entry name" value="EGALITARIAN, ISOFORM B"/>
    <property type="match status" value="1"/>
</dbReference>
<dbReference type="GO" id="GO:0003676">
    <property type="term" value="F:nucleic acid binding"/>
    <property type="evidence" value="ECO:0007669"/>
    <property type="project" value="InterPro"/>
</dbReference>
<dbReference type="SUPFAM" id="SSF53098">
    <property type="entry name" value="Ribonuclease H-like"/>
    <property type="match status" value="1"/>
</dbReference>
<dbReference type="SMART" id="SM00474">
    <property type="entry name" value="35EXOc"/>
    <property type="match status" value="1"/>
</dbReference>
<accession>A0A336LUJ2</accession>
<dbReference type="GO" id="GO:0008408">
    <property type="term" value="F:3'-5' exonuclease activity"/>
    <property type="evidence" value="ECO:0007669"/>
    <property type="project" value="InterPro"/>
</dbReference>
<sequence>MLIGVENCQDVPQSERLHLPPASIDTKATQELLDYIAETIDCQGPQIVFSLFHAVTSKFPQEQWFRMFKTPNDLSTFLKLFSDCFQIQSDLVVLLHKPKLSDTHIKHAQAAFTSQQQQQSTANNKRNKENNGSGPLNGMKPTKIGDFKLNEPVSGNIMGFNKVTPANNASEPNSGFDSLITEVKLENLCANNCPIITGKCAVSPQNSLLGSPTSPSPPPPVKSGSVSERLVVASNNNVNNNSKASPHARQTLKQRINSLVIKTISDNLEKDKHSHSLQSQQQQQLTETSNNNRNSPNTSPIHSGGVNHFNGDTWRIKILQNTRVIATVKESLFVTDALLKQSKQNPTVISVDCEGINLGVRGQLTLIEIGTTRGEAFMFDLMVCPELVLNGGLKALMESENVIKVIHDCRNDSINLYTQFGIKLRNVFDTQSAHAVLQCQESGKPVYKVKNLSLNNLCEIYNAPINPMKDHLKNIYRRDQKYWARRPLTKEMILYAAGDVLVLINDQLYAKMAKMIKPEFRQLFSELCTEQILMLISPNEVKCKKKQRKINYEIQDLKAKLQRNSKNIVLSNREIRLLRYLDLTEEEKEKLKGSYKVAKKLEKLESFGQDRSLSDSEDEIDGNDQEYPSLDSVPSDNSSGGNTNGVNSTLSPSSSEPPSITESMLMMNDILSDKDMDRHVKIDKLEAILSAVSTMDESVLSDELLPDNLYENTDALINAKDLNKLTKTVNNCNNINKNKAAPYLSSSSPTETNAANSKTRNVSCQTYSTGDIISAITIDDD</sequence>
<gene>
    <name evidence="3" type="primary">CSON004888</name>
</gene>
<dbReference type="PANTHER" id="PTHR46814">
    <property type="entry name" value="EGALITARIAN, ISOFORM B"/>
    <property type="match status" value="1"/>
</dbReference>
<dbReference type="EMBL" id="UFQT01000199">
    <property type="protein sequence ID" value="SSX21604.1"/>
    <property type="molecule type" value="Genomic_DNA"/>
</dbReference>
<organism evidence="3">
    <name type="scientific">Culicoides sonorensis</name>
    <name type="common">Biting midge</name>
    <dbReference type="NCBI Taxonomy" id="179676"/>
    <lineage>
        <taxon>Eukaryota</taxon>
        <taxon>Metazoa</taxon>
        <taxon>Ecdysozoa</taxon>
        <taxon>Arthropoda</taxon>
        <taxon>Hexapoda</taxon>
        <taxon>Insecta</taxon>
        <taxon>Pterygota</taxon>
        <taxon>Neoptera</taxon>
        <taxon>Endopterygota</taxon>
        <taxon>Diptera</taxon>
        <taxon>Nematocera</taxon>
        <taxon>Chironomoidea</taxon>
        <taxon>Ceratopogonidae</taxon>
        <taxon>Ceratopogoninae</taxon>
        <taxon>Culicoides</taxon>
        <taxon>Monoculicoides</taxon>
    </lineage>
</organism>
<dbReference type="InterPro" id="IPR002562">
    <property type="entry name" value="3'-5'_exonuclease_dom"/>
</dbReference>
<dbReference type="GO" id="GO:0006139">
    <property type="term" value="P:nucleobase-containing compound metabolic process"/>
    <property type="evidence" value="ECO:0007669"/>
    <property type="project" value="InterPro"/>
</dbReference>
<evidence type="ECO:0000313" key="3">
    <source>
        <dbReference type="EMBL" id="SSX21604.1"/>
    </source>
</evidence>
<feature type="compositionally biased region" description="Low complexity" evidence="1">
    <location>
        <begin position="111"/>
        <end position="122"/>
    </location>
</feature>
<feature type="compositionally biased region" description="Low complexity" evidence="1">
    <location>
        <begin position="635"/>
        <end position="660"/>
    </location>
</feature>
<feature type="region of interest" description="Disordered" evidence="1">
    <location>
        <begin position="207"/>
        <end position="226"/>
    </location>
</feature>
<dbReference type="CDD" id="cd06148">
    <property type="entry name" value="Egl_like_exo"/>
    <property type="match status" value="1"/>
</dbReference>
<reference evidence="3" key="1">
    <citation type="submission" date="2018-07" db="EMBL/GenBank/DDBJ databases">
        <authorList>
            <person name="Quirk P.G."/>
            <person name="Krulwich T.A."/>
        </authorList>
    </citation>
    <scope>NUCLEOTIDE SEQUENCE</scope>
</reference>
<dbReference type="InterPro" id="IPR056589">
    <property type="entry name" value="WH_Egal-1"/>
</dbReference>
<dbReference type="VEuPathDB" id="VectorBase:CSON004888"/>
<feature type="region of interest" description="Disordered" evidence="1">
    <location>
        <begin position="608"/>
        <end position="660"/>
    </location>
</feature>
<feature type="region of interest" description="Disordered" evidence="1">
    <location>
        <begin position="269"/>
        <end position="306"/>
    </location>
</feature>
<feature type="compositionally biased region" description="Acidic residues" evidence="1">
    <location>
        <begin position="615"/>
        <end position="624"/>
    </location>
</feature>
<dbReference type="Pfam" id="PF01612">
    <property type="entry name" value="DNA_pol_A_exo1"/>
    <property type="match status" value="1"/>
</dbReference>
<dbReference type="Pfam" id="PF23713">
    <property type="entry name" value="WHD_Egal"/>
    <property type="match status" value="1"/>
</dbReference>
<name>A0A336LUJ2_CULSO</name>
<proteinExistence type="predicted"/>
<protein>
    <submittedName>
        <fullName evidence="3">CSON004888 protein</fullName>
    </submittedName>
</protein>
<evidence type="ECO:0000259" key="2">
    <source>
        <dbReference type="SMART" id="SM00474"/>
    </source>
</evidence>